<evidence type="ECO:0000313" key="1">
    <source>
        <dbReference type="EMBL" id="VEL25819.1"/>
    </source>
</evidence>
<gene>
    <name evidence="1" type="ORF">PXEA_LOCUS19259</name>
</gene>
<reference evidence="1" key="1">
    <citation type="submission" date="2018-11" db="EMBL/GenBank/DDBJ databases">
        <authorList>
            <consortium name="Pathogen Informatics"/>
        </authorList>
    </citation>
    <scope>NUCLEOTIDE SEQUENCE</scope>
</reference>
<comment type="caution">
    <text evidence="1">The sequence shown here is derived from an EMBL/GenBank/DDBJ whole genome shotgun (WGS) entry which is preliminary data.</text>
</comment>
<proteinExistence type="predicted"/>
<organism evidence="1 2">
    <name type="scientific">Protopolystoma xenopodis</name>
    <dbReference type="NCBI Taxonomy" id="117903"/>
    <lineage>
        <taxon>Eukaryota</taxon>
        <taxon>Metazoa</taxon>
        <taxon>Spiralia</taxon>
        <taxon>Lophotrochozoa</taxon>
        <taxon>Platyhelminthes</taxon>
        <taxon>Monogenea</taxon>
        <taxon>Polyopisthocotylea</taxon>
        <taxon>Polystomatidea</taxon>
        <taxon>Polystomatidae</taxon>
        <taxon>Protopolystoma</taxon>
    </lineage>
</organism>
<dbReference type="Proteomes" id="UP000784294">
    <property type="component" value="Unassembled WGS sequence"/>
</dbReference>
<evidence type="ECO:0000313" key="2">
    <source>
        <dbReference type="Proteomes" id="UP000784294"/>
    </source>
</evidence>
<accession>A0A448X1H9</accession>
<name>A0A448X1H9_9PLAT</name>
<dbReference type="AlphaFoldDB" id="A0A448X1H9"/>
<keyword evidence="2" id="KW-1185">Reference proteome</keyword>
<dbReference type="EMBL" id="CAAALY010076448">
    <property type="protein sequence ID" value="VEL25819.1"/>
    <property type="molecule type" value="Genomic_DNA"/>
</dbReference>
<sequence length="69" mass="7815">MPTGMAMKKGLFLGPIERRELAQSRNPGRVSQIHQLERRTIPKNSIMALLETLLQVPQIEFSAENLVDD</sequence>
<protein>
    <submittedName>
        <fullName evidence="1">Uncharacterized protein</fullName>
    </submittedName>
</protein>